<reference evidence="1 2" key="1">
    <citation type="submission" date="2019-02" db="EMBL/GenBank/DDBJ databases">
        <title>Deep-cultivation of Planctomycetes and their phenomic and genomic characterization uncovers novel biology.</title>
        <authorList>
            <person name="Wiegand S."/>
            <person name="Jogler M."/>
            <person name="Boedeker C."/>
            <person name="Pinto D."/>
            <person name="Vollmers J."/>
            <person name="Rivas-Marin E."/>
            <person name="Kohn T."/>
            <person name="Peeters S.H."/>
            <person name="Heuer A."/>
            <person name="Rast P."/>
            <person name="Oberbeckmann S."/>
            <person name="Bunk B."/>
            <person name="Jeske O."/>
            <person name="Meyerdierks A."/>
            <person name="Storesund J.E."/>
            <person name="Kallscheuer N."/>
            <person name="Luecker S."/>
            <person name="Lage O.M."/>
            <person name="Pohl T."/>
            <person name="Merkel B.J."/>
            <person name="Hornburger P."/>
            <person name="Mueller R.-W."/>
            <person name="Bruemmer F."/>
            <person name="Labrenz M."/>
            <person name="Spormann A.M."/>
            <person name="Op Den Camp H."/>
            <person name="Overmann J."/>
            <person name="Amann R."/>
            <person name="Jetten M.S.M."/>
            <person name="Mascher T."/>
            <person name="Medema M.H."/>
            <person name="Devos D.P."/>
            <person name="Kaster A.-K."/>
            <person name="Ovreas L."/>
            <person name="Rohde M."/>
            <person name="Galperin M.Y."/>
            <person name="Jogler C."/>
        </authorList>
    </citation>
    <scope>NUCLEOTIDE SEQUENCE [LARGE SCALE GENOMIC DNA]</scope>
    <source>
        <strain evidence="1 2">Poly41</strain>
    </source>
</reference>
<accession>A0A5C6D4M4</accession>
<organism evidence="1 2">
    <name type="scientific">Novipirellula artificiosorum</name>
    <dbReference type="NCBI Taxonomy" id="2528016"/>
    <lineage>
        <taxon>Bacteria</taxon>
        <taxon>Pseudomonadati</taxon>
        <taxon>Planctomycetota</taxon>
        <taxon>Planctomycetia</taxon>
        <taxon>Pirellulales</taxon>
        <taxon>Pirellulaceae</taxon>
        <taxon>Novipirellula</taxon>
    </lineage>
</organism>
<dbReference type="OrthoDB" id="222074at2"/>
<comment type="caution">
    <text evidence="1">The sequence shown here is derived from an EMBL/GenBank/DDBJ whole genome shotgun (WGS) entry which is preliminary data.</text>
</comment>
<gene>
    <name evidence="1" type="ORF">Poly41_64840</name>
</gene>
<sequence length="976" mass="105142">MPAYDECCILIPASTLEDFPSDATDADARSLLAAWTVLWHPELIAKSEQTPAWYRADGPPEIDTGHRVMAVPNSSFSMLPDGFEQKCRDADGVVWVTGDTRQAMLQSLGYDADPAEPAAASLQAEHRDISIDDFFALGYAMLQVQVMTRRLRYTSNLDEVYFQSCVVRAAQSFVQGDAETAVASMHDAFDALAQERDHYFSSDPHLIDLTLLSQSTLDCFFESLASIGVRVDPLGQQTDADPDSAGKDSAGENGVLATPVNVLIDAAMAAEIQKLGETKLALLRDRFSQKRLGWAGGGPSGDVGLATQTYTGAERLLVDAFEQTTLALGVRPPVYARYSGSTPADMTKVIAALDVAGMISIDFENGTGFGDEAKVVQKHGGGELHTLAAKPIDASSSTPFLALGSRLGEAIDSGEIATALLVHWPGHQGDTLNDIRRTASWSLVLGRFWTLEDFFRTGEQPYHHNADHAAASRADVELTASVERGDANPLSSLADQVTASIEMQNETQMRAMICLASGQAAVGEDLNADLLRALGLTRSENPSNVAIINPMPCPQRCNVEILGSPHHDKHVYAASGSGNQSVVTTDVSAFGFSVVRNEATGTASGRSLGRRMRDLWSAGGWLGGGKPMVVDSILQNAFMEVGIDPESGGIKGAYSGGARGNRFSMRLVCVAPSGDRKTKLDSSANASVMKCDKIKTLVSRMDLGEIQTTGSIFSAGGDKVASYELTYRLERGSRFVQVHGQFDALTRFSEDPWQHYLAARSAVAADAVIPKLIVRDKLHKATSRRMVAPLGVVLDEAERQTLIATAGRAYHRRVGDRFFDTLLCVRGETRNEFTLHYGFEVPDPVGAARSVLVDPIVTPVEPVDLQAARGWLIHVAPAEVLVADVKVAADDSGRLFAVVRLIQTRSRGCTASLRFCRSVEHAVKRDDIVNQPVSRWRELLSEAAEASPLLLDSDRVQIPMGSHEVVDLVIGFKGGG</sequence>
<dbReference type="Proteomes" id="UP000319143">
    <property type="component" value="Unassembled WGS sequence"/>
</dbReference>
<name>A0A5C6D4M4_9BACT</name>
<dbReference type="AlphaFoldDB" id="A0A5C6D4M4"/>
<proteinExistence type="predicted"/>
<protein>
    <submittedName>
        <fullName evidence="1">Uncharacterized protein</fullName>
    </submittedName>
</protein>
<evidence type="ECO:0000313" key="2">
    <source>
        <dbReference type="Proteomes" id="UP000319143"/>
    </source>
</evidence>
<keyword evidence="2" id="KW-1185">Reference proteome</keyword>
<dbReference type="RefSeq" id="WP_146531169.1">
    <property type="nucleotide sequence ID" value="NZ_SJPV01000019.1"/>
</dbReference>
<evidence type="ECO:0000313" key="1">
    <source>
        <dbReference type="EMBL" id="TWU31015.1"/>
    </source>
</evidence>
<dbReference type="EMBL" id="SJPV01000019">
    <property type="protein sequence ID" value="TWU31015.1"/>
    <property type="molecule type" value="Genomic_DNA"/>
</dbReference>